<dbReference type="InterPro" id="IPR006181">
    <property type="entry name" value="D-amino_acid_oxidase_CS"/>
</dbReference>
<evidence type="ECO:0000259" key="6">
    <source>
        <dbReference type="Pfam" id="PF01266"/>
    </source>
</evidence>
<keyword evidence="5" id="KW-0560">Oxidoreductase</keyword>
<keyword evidence="3" id="KW-0285">Flavoprotein</keyword>
<evidence type="ECO:0000256" key="3">
    <source>
        <dbReference type="ARBA" id="ARBA00022630"/>
    </source>
</evidence>
<dbReference type="SUPFAM" id="SSF51971">
    <property type="entry name" value="Nucleotide-binding domain"/>
    <property type="match status" value="1"/>
</dbReference>
<dbReference type="Proteomes" id="UP001265746">
    <property type="component" value="Unassembled WGS sequence"/>
</dbReference>
<evidence type="ECO:0000313" key="8">
    <source>
        <dbReference type="Proteomes" id="UP001265746"/>
    </source>
</evidence>
<keyword evidence="8" id="KW-1185">Reference proteome</keyword>
<dbReference type="Pfam" id="PF01266">
    <property type="entry name" value="DAO"/>
    <property type="match status" value="1"/>
</dbReference>
<gene>
    <name evidence="7" type="ORF">N8I77_004565</name>
</gene>
<dbReference type="AlphaFoldDB" id="A0AAD9W614"/>
<dbReference type="GO" id="GO:0019478">
    <property type="term" value="P:D-amino acid catabolic process"/>
    <property type="evidence" value="ECO:0007669"/>
    <property type="project" value="TreeGrafter"/>
</dbReference>
<protein>
    <recommendedName>
        <fullName evidence="6">FAD dependent oxidoreductase domain-containing protein</fullName>
    </recommendedName>
</protein>
<dbReference type="PROSITE" id="PS00677">
    <property type="entry name" value="DAO"/>
    <property type="match status" value="1"/>
</dbReference>
<accession>A0AAD9W614</accession>
<dbReference type="GO" id="GO:0071949">
    <property type="term" value="F:FAD binding"/>
    <property type="evidence" value="ECO:0007669"/>
    <property type="project" value="InterPro"/>
</dbReference>
<dbReference type="GO" id="GO:0005737">
    <property type="term" value="C:cytoplasm"/>
    <property type="evidence" value="ECO:0007669"/>
    <property type="project" value="TreeGrafter"/>
</dbReference>
<dbReference type="EMBL" id="JAUJFL010000002">
    <property type="protein sequence ID" value="KAK2611199.1"/>
    <property type="molecule type" value="Genomic_DNA"/>
</dbReference>
<comment type="caution">
    <text evidence="7">The sequence shown here is derived from an EMBL/GenBank/DDBJ whole genome shotgun (WGS) entry which is preliminary data.</text>
</comment>
<dbReference type="Gene3D" id="3.30.9.10">
    <property type="entry name" value="D-Amino Acid Oxidase, subunit A, domain 2"/>
    <property type="match status" value="1"/>
</dbReference>
<comment type="cofactor">
    <cofactor evidence="1">
        <name>FAD</name>
        <dbReference type="ChEBI" id="CHEBI:57692"/>
    </cofactor>
</comment>
<proteinExistence type="inferred from homology"/>
<reference evidence="7" key="1">
    <citation type="submission" date="2023-06" db="EMBL/GenBank/DDBJ databases">
        <authorList>
            <person name="Noh H."/>
        </authorList>
    </citation>
    <scope>NUCLEOTIDE SEQUENCE</scope>
    <source>
        <strain evidence="7">DUCC20226</strain>
    </source>
</reference>
<dbReference type="GO" id="GO:0003884">
    <property type="term" value="F:D-amino-acid oxidase activity"/>
    <property type="evidence" value="ECO:0007669"/>
    <property type="project" value="InterPro"/>
</dbReference>
<organism evidence="7 8">
    <name type="scientific">Phomopsis amygdali</name>
    <name type="common">Fusicoccum amygdali</name>
    <dbReference type="NCBI Taxonomy" id="1214568"/>
    <lineage>
        <taxon>Eukaryota</taxon>
        <taxon>Fungi</taxon>
        <taxon>Dikarya</taxon>
        <taxon>Ascomycota</taxon>
        <taxon>Pezizomycotina</taxon>
        <taxon>Sordariomycetes</taxon>
        <taxon>Sordariomycetidae</taxon>
        <taxon>Diaporthales</taxon>
        <taxon>Diaporthaceae</taxon>
        <taxon>Diaporthe</taxon>
    </lineage>
</organism>
<evidence type="ECO:0000256" key="4">
    <source>
        <dbReference type="ARBA" id="ARBA00022827"/>
    </source>
</evidence>
<dbReference type="InterPro" id="IPR023209">
    <property type="entry name" value="DAO"/>
</dbReference>
<evidence type="ECO:0000256" key="2">
    <source>
        <dbReference type="ARBA" id="ARBA00006730"/>
    </source>
</evidence>
<dbReference type="PANTHER" id="PTHR11530">
    <property type="entry name" value="D-AMINO ACID OXIDASE"/>
    <property type="match status" value="1"/>
</dbReference>
<evidence type="ECO:0000313" key="7">
    <source>
        <dbReference type="EMBL" id="KAK2611199.1"/>
    </source>
</evidence>
<evidence type="ECO:0000256" key="5">
    <source>
        <dbReference type="ARBA" id="ARBA00023002"/>
    </source>
</evidence>
<feature type="domain" description="FAD dependent oxidoreductase" evidence="6">
    <location>
        <begin position="103"/>
        <end position="315"/>
    </location>
</feature>
<name>A0AAD9W614_PHOAM</name>
<dbReference type="Gene3D" id="3.50.50.60">
    <property type="entry name" value="FAD/NAD(P)-binding domain"/>
    <property type="match status" value="1"/>
</dbReference>
<dbReference type="InterPro" id="IPR006076">
    <property type="entry name" value="FAD-dep_OxRdtase"/>
</dbReference>
<evidence type="ECO:0000256" key="1">
    <source>
        <dbReference type="ARBA" id="ARBA00001974"/>
    </source>
</evidence>
<dbReference type="PANTHER" id="PTHR11530:SF25">
    <property type="entry name" value="FAD DEPENDENT OXIDOREDUCTASE DOMAIN-CONTAINING PROTEIN"/>
    <property type="match status" value="1"/>
</dbReference>
<keyword evidence="4" id="KW-0274">FAD</keyword>
<dbReference type="InterPro" id="IPR036188">
    <property type="entry name" value="FAD/NAD-bd_sf"/>
</dbReference>
<sequence length="426" mass="47141">MPLLGSPRQTPIESQTNKVTLEERQSHIKYEKLELSTEDEPLIQGDEHINPNGKRHVLIIGAGVSGLLPAWMLLDKGYRVTIIAEHWAWTRDFEQAGELKSGYTHMAPIINTDKAMSYLMALVQSKGAVLETRPFKGLIRDYGEKLLQEHNAHAIINASGLGAKELAGDDDVYPVRGAIKRIENTRKGEFRHLNDAYLVPAQRDLNGHPTKTVFIVPRSDDVLYVGSIIQPEATEKLSPDSVEVDVMWDRAGDFISSLRHAGLFPGFPFAQGLRPFTKRNVKVRADDRATFPLVHNYGHGGSGWTLGVGTARCAVHIVEKFMALNSESLLKPIEALKVNVSTLENITDEILTAKTAAHASASDVPDNAIQTLSARTAEAKNKLWALEQVLNNDERVRQLNYQAKVRNVGKQINKQLYGEAPAGSTH</sequence>
<comment type="similarity">
    <text evidence="2">Belongs to the DAMOX/DASOX family.</text>
</comment>
<dbReference type="Gene3D" id="3.40.50.720">
    <property type="entry name" value="NAD(P)-binding Rossmann-like Domain"/>
    <property type="match status" value="1"/>
</dbReference>